<dbReference type="EMBL" id="PVNL01000119">
    <property type="protein sequence ID" value="PRP99949.1"/>
    <property type="molecule type" value="Genomic_DNA"/>
</dbReference>
<evidence type="ECO:0000256" key="1">
    <source>
        <dbReference type="SAM" id="Phobius"/>
    </source>
</evidence>
<dbReference type="Proteomes" id="UP000238823">
    <property type="component" value="Unassembled WGS sequence"/>
</dbReference>
<keyword evidence="1" id="KW-0812">Transmembrane</keyword>
<keyword evidence="1" id="KW-1133">Transmembrane helix</keyword>
<evidence type="ECO:0000313" key="3">
    <source>
        <dbReference type="Proteomes" id="UP000238823"/>
    </source>
</evidence>
<accession>A0A2S9Y4C1</accession>
<dbReference type="OrthoDB" id="5517465at2"/>
<feature type="transmembrane region" description="Helical" evidence="1">
    <location>
        <begin position="136"/>
        <end position="157"/>
    </location>
</feature>
<evidence type="ECO:0000313" key="2">
    <source>
        <dbReference type="EMBL" id="PRP99949.1"/>
    </source>
</evidence>
<keyword evidence="1" id="KW-0472">Membrane</keyword>
<feature type="transmembrane region" description="Helical" evidence="1">
    <location>
        <begin position="61"/>
        <end position="78"/>
    </location>
</feature>
<gene>
    <name evidence="2" type="ORF">ENSA7_61660</name>
</gene>
<organism evidence="2 3">
    <name type="scientific">Enhygromyxa salina</name>
    <dbReference type="NCBI Taxonomy" id="215803"/>
    <lineage>
        <taxon>Bacteria</taxon>
        <taxon>Pseudomonadati</taxon>
        <taxon>Myxococcota</taxon>
        <taxon>Polyangia</taxon>
        <taxon>Nannocystales</taxon>
        <taxon>Nannocystaceae</taxon>
        <taxon>Enhygromyxa</taxon>
    </lineage>
</organism>
<name>A0A2S9Y4C1_9BACT</name>
<dbReference type="RefSeq" id="WP_106093029.1">
    <property type="nucleotide sequence ID" value="NZ_PVNL01000119.1"/>
</dbReference>
<evidence type="ECO:0008006" key="4">
    <source>
        <dbReference type="Google" id="ProtNLM"/>
    </source>
</evidence>
<proteinExistence type="predicted"/>
<reference evidence="2 3" key="1">
    <citation type="submission" date="2018-03" db="EMBL/GenBank/DDBJ databases">
        <title>Draft Genome Sequences of the Obligatory Marine Myxobacteria Enhygromyxa salina SWB007.</title>
        <authorList>
            <person name="Poehlein A."/>
            <person name="Moghaddam J.A."/>
            <person name="Harms H."/>
            <person name="Alanjari M."/>
            <person name="Koenig G.M."/>
            <person name="Daniel R."/>
            <person name="Schaeberle T.F."/>
        </authorList>
    </citation>
    <scope>NUCLEOTIDE SEQUENCE [LARGE SCALE GENOMIC DNA]</scope>
    <source>
        <strain evidence="2 3">SWB007</strain>
    </source>
</reference>
<feature type="transmembrane region" description="Helical" evidence="1">
    <location>
        <begin position="90"/>
        <end position="115"/>
    </location>
</feature>
<protein>
    <recommendedName>
        <fullName evidence="4">Copper resistance protein D domain-containing protein</fullName>
    </recommendedName>
</protein>
<comment type="caution">
    <text evidence="2">The sequence shown here is derived from an EMBL/GenBank/DDBJ whole genome shotgun (WGS) entry which is preliminary data.</text>
</comment>
<feature type="transmembrane region" description="Helical" evidence="1">
    <location>
        <begin position="12"/>
        <end position="32"/>
    </location>
</feature>
<sequence length="159" mass="17416">MWDRVAEAALLAVHVLGGGVWVGVMVFSIFVLHPGAERYFERDTDFEDFIFTVVHGARWKVFSGIVAILASGVALSVWPGHAIVREPVWLAIFVAKLALFSVSAGAFAYVSWVLWPRRTFATPAELPAIKQLFWRVGVVMIVANAANVGLGIAAHVWRG</sequence>
<dbReference type="AlphaFoldDB" id="A0A2S9Y4C1"/>